<dbReference type="Proteomes" id="UP000036987">
    <property type="component" value="Unassembled WGS sequence"/>
</dbReference>
<name>A0A0K9PFY4_ZOSMR</name>
<comment type="caution">
    <text evidence="1">The sequence shown here is derived from an EMBL/GenBank/DDBJ whole genome shotgun (WGS) entry which is preliminary data.</text>
</comment>
<dbReference type="AlphaFoldDB" id="A0A0K9PFY4"/>
<gene>
    <name evidence="1" type="ORF">ZOSMA_253G00090</name>
</gene>
<evidence type="ECO:0000313" key="2">
    <source>
        <dbReference type="Proteomes" id="UP000036987"/>
    </source>
</evidence>
<sequence>MDCPGAPKKKCRRLVIVPCMKRLQFEVEVIQVGSEEIDRLFRQRRLVPSVGRRRKRCCVDGNE</sequence>
<dbReference type="EMBL" id="LFYR01000876">
    <property type="protein sequence ID" value="KMZ67889.1"/>
    <property type="molecule type" value="Genomic_DNA"/>
</dbReference>
<proteinExistence type="predicted"/>
<evidence type="ECO:0000313" key="1">
    <source>
        <dbReference type="EMBL" id="KMZ67889.1"/>
    </source>
</evidence>
<keyword evidence="2" id="KW-1185">Reference proteome</keyword>
<reference evidence="2" key="1">
    <citation type="journal article" date="2016" name="Nature">
        <title>The genome of the seagrass Zostera marina reveals angiosperm adaptation to the sea.</title>
        <authorList>
            <person name="Olsen J.L."/>
            <person name="Rouze P."/>
            <person name="Verhelst B."/>
            <person name="Lin Y.-C."/>
            <person name="Bayer T."/>
            <person name="Collen J."/>
            <person name="Dattolo E."/>
            <person name="De Paoli E."/>
            <person name="Dittami S."/>
            <person name="Maumus F."/>
            <person name="Michel G."/>
            <person name="Kersting A."/>
            <person name="Lauritano C."/>
            <person name="Lohaus R."/>
            <person name="Toepel M."/>
            <person name="Tonon T."/>
            <person name="Vanneste K."/>
            <person name="Amirebrahimi M."/>
            <person name="Brakel J."/>
            <person name="Bostroem C."/>
            <person name="Chovatia M."/>
            <person name="Grimwood J."/>
            <person name="Jenkins J.W."/>
            <person name="Jueterbock A."/>
            <person name="Mraz A."/>
            <person name="Stam W.T."/>
            <person name="Tice H."/>
            <person name="Bornberg-Bauer E."/>
            <person name="Green P.J."/>
            <person name="Pearson G.A."/>
            <person name="Procaccini G."/>
            <person name="Duarte C.M."/>
            <person name="Schmutz J."/>
            <person name="Reusch T.B.H."/>
            <person name="Van de Peer Y."/>
        </authorList>
    </citation>
    <scope>NUCLEOTIDE SEQUENCE [LARGE SCALE GENOMIC DNA]</scope>
    <source>
        <strain evidence="2">cv. Finnish</strain>
    </source>
</reference>
<protein>
    <submittedName>
        <fullName evidence="1">Uncharacterized protein</fullName>
    </submittedName>
</protein>
<organism evidence="1 2">
    <name type="scientific">Zostera marina</name>
    <name type="common">Eelgrass</name>
    <dbReference type="NCBI Taxonomy" id="29655"/>
    <lineage>
        <taxon>Eukaryota</taxon>
        <taxon>Viridiplantae</taxon>
        <taxon>Streptophyta</taxon>
        <taxon>Embryophyta</taxon>
        <taxon>Tracheophyta</taxon>
        <taxon>Spermatophyta</taxon>
        <taxon>Magnoliopsida</taxon>
        <taxon>Liliopsida</taxon>
        <taxon>Zosteraceae</taxon>
        <taxon>Zostera</taxon>
    </lineage>
</organism>
<accession>A0A0K9PFY4</accession>